<dbReference type="GO" id="GO:0019646">
    <property type="term" value="P:aerobic electron transport chain"/>
    <property type="evidence" value="ECO:0007669"/>
    <property type="project" value="TreeGrafter"/>
</dbReference>
<feature type="transmembrane region" description="Helical" evidence="12">
    <location>
        <begin position="114"/>
        <end position="135"/>
    </location>
</feature>
<evidence type="ECO:0000256" key="1">
    <source>
        <dbReference type="ARBA" id="ARBA00004651"/>
    </source>
</evidence>
<keyword evidence="11 12" id="KW-0472">Membrane</keyword>
<dbReference type="InterPro" id="IPR003317">
    <property type="entry name" value="Cyt-d_oxidase_su2"/>
</dbReference>
<feature type="transmembrane region" description="Helical" evidence="12">
    <location>
        <begin position="6"/>
        <end position="24"/>
    </location>
</feature>
<evidence type="ECO:0000256" key="10">
    <source>
        <dbReference type="ARBA" id="ARBA00023004"/>
    </source>
</evidence>
<feature type="transmembrane region" description="Helical" evidence="12">
    <location>
        <begin position="226"/>
        <end position="245"/>
    </location>
</feature>
<dbReference type="GO" id="GO:0009055">
    <property type="term" value="F:electron transfer activity"/>
    <property type="evidence" value="ECO:0007669"/>
    <property type="project" value="TreeGrafter"/>
</dbReference>
<evidence type="ECO:0000256" key="8">
    <source>
        <dbReference type="ARBA" id="ARBA00022982"/>
    </source>
</evidence>
<dbReference type="Pfam" id="PF02322">
    <property type="entry name" value="Cyt_bd_oxida_II"/>
    <property type="match status" value="1"/>
</dbReference>
<feature type="transmembrane region" description="Helical" evidence="12">
    <location>
        <begin position="252"/>
        <end position="274"/>
    </location>
</feature>
<accession>A0A1R0IKH3</accession>
<dbReference type="PIRSF" id="PIRSF000267">
    <property type="entry name" value="Cyt_oxidse_sub2"/>
    <property type="match status" value="1"/>
</dbReference>
<evidence type="ECO:0000256" key="5">
    <source>
        <dbReference type="ARBA" id="ARBA00022617"/>
    </source>
</evidence>
<dbReference type="Proteomes" id="UP000242705">
    <property type="component" value="Unassembled WGS sequence"/>
</dbReference>
<protein>
    <submittedName>
        <fullName evidence="13">Cytochrome d ubiquinol oxidase subunit II</fullName>
    </submittedName>
</protein>
<dbReference type="PANTHER" id="PTHR43141">
    <property type="entry name" value="CYTOCHROME BD2 SUBUNIT II"/>
    <property type="match status" value="1"/>
</dbReference>
<dbReference type="GO" id="GO:0016682">
    <property type="term" value="F:oxidoreductase activity, acting on diphenols and related substances as donors, oxygen as acceptor"/>
    <property type="evidence" value="ECO:0007669"/>
    <property type="project" value="TreeGrafter"/>
</dbReference>
<evidence type="ECO:0000256" key="11">
    <source>
        <dbReference type="ARBA" id="ARBA00023136"/>
    </source>
</evidence>
<comment type="caution">
    <text evidence="13">The sequence shown here is derived from an EMBL/GenBank/DDBJ whole genome shotgun (WGS) entry which is preliminary data.</text>
</comment>
<keyword evidence="6 12" id="KW-0812">Transmembrane</keyword>
<keyword evidence="7" id="KW-0479">Metal-binding</keyword>
<keyword evidence="10" id="KW-0408">Iron</keyword>
<dbReference type="GO" id="GO:0046872">
    <property type="term" value="F:metal ion binding"/>
    <property type="evidence" value="ECO:0007669"/>
    <property type="project" value="UniProtKB-KW"/>
</dbReference>
<keyword evidence="3" id="KW-0813">Transport</keyword>
<reference evidence="13 14" key="1">
    <citation type="journal article" date="2014" name="BMC Genomics">
        <title>Comparison of environmental and isolate Sulfobacillus genomes reveals diverse carbon, sulfur, nitrogen, and hydrogen metabolisms.</title>
        <authorList>
            <person name="Justice N.B."/>
            <person name="Norman A."/>
            <person name="Brown C.T."/>
            <person name="Singh A."/>
            <person name="Thomas B.C."/>
            <person name="Banfield J.F."/>
        </authorList>
    </citation>
    <scope>NUCLEOTIDE SEQUENCE [LARGE SCALE GENOMIC DNA]</scope>
    <source>
        <strain evidence="13">AMDSBA5</strain>
    </source>
</reference>
<keyword evidence="9 12" id="KW-1133">Transmembrane helix</keyword>
<dbReference type="AlphaFoldDB" id="A0A1R0IKH3"/>
<keyword evidence="5" id="KW-0349">Heme</keyword>
<evidence type="ECO:0000256" key="7">
    <source>
        <dbReference type="ARBA" id="ARBA00022723"/>
    </source>
</evidence>
<comment type="subcellular location">
    <subcellularLocation>
        <location evidence="1">Cell membrane</location>
        <topology evidence="1">Multi-pass membrane protein</topology>
    </subcellularLocation>
</comment>
<evidence type="ECO:0000256" key="9">
    <source>
        <dbReference type="ARBA" id="ARBA00022989"/>
    </source>
</evidence>
<comment type="similarity">
    <text evidence="2">Belongs to the cytochrome ubiquinol oxidase subunit 2 family.</text>
</comment>
<dbReference type="NCBIfam" id="TIGR00203">
    <property type="entry name" value="cydB"/>
    <property type="match status" value="1"/>
</dbReference>
<proteinExistence type="inferred from homology"/>
<dbReference type="GO" id="GO:0070069">
    <property type="term" value="C:cytochrome complex"/>
    <property type="evidence" value="ECO:0007669"/>
    <property type="project" value="TreeGrafter"/>
</dbReference>
<evidence type="ECO:0000313" key="14">
    <source>
        <dbReference type="Proteomes" id="UP000242705"/>
    </source>
</evidence>
<dbReference type="GO" id="GO:0005886">
    <property type="term" value="C:plasma membrane"/>
    <property type="evidence" value="ECO:0007669"/>
    <property type="project" value="UniProtKB-SubCell"/>
</dbReference>
<sequence>MWLRELWFVLVGILFTGYFILEGFDYGVGMLHPFLNHTDLERRASLNAIGPIWSANEVWLVAAGGALFAAFPYWYATMFSGFYLALILILLALIVRGVGLEYRSQDKSPKWRATWDWLIFSGSLLTTILWGMAFANLVRGVPINGHMVYVGNFGTLFNGFSLWAALTFILLFLTQGGAYLAIKGDSRSRKHGRMVAQKTVWPALIALVIWFVWMDRLPSSLGHVDTLAIVLQVVAVLALILARFASYLTKNGWTLVLFSVSIASTTFSIFRILFPRVMVSSLNPAWSLTIYNASSTSYTLDIMSVTALIILPIILGYQSWLYWTFRKPVNDEELGY</sequence>
<feature type="transmembrane region" description="Helical" evidence="12">
    <location>
        <begin position="298"/>
        <end position="317"/>
    </location>
</feature>
<feature type="transmembrane region" description="Helical" evidence="12">
    <location>
        <begin position="82"/>
        <end position="102"/>
    </location>
</feature>
<keyword evidence="4" id="KW-1003">Cell membrane</keyword>
<evidence type="ECO:0000256" key="12">
    <source>
        <dbReference type="SAM" id="Phobius"/>
    </source>
</evidence>
<name>A0A1R0IKH3_SULTH</name>
<dbReference type="EMBL" id="PXYX01000031">
    <property type="protein sequence ID" value="PSR25387.1"/>
    <property type="molecule type" value="Genomic_DNA"/>
</dbReference>
<keyword evidence="8" id="KW-0249">Electron transport</keyword>
<organism evidence="13 14">
    <name type="scientific">Sulfobacillus thermosulfidooxidans</name>
    <dbReference type="NCBI Taxonomy" id="28034"/>
    <lineage>
        <taxon>Bacteria</taxon>
        <taxon>Bacillati</taxon>
        <taxon>Bacillota</taxon>
        <taxon>Clostridia</taxon>
        <taxon>Eubacteriales</taxon>
        <taxon>Clostridiales Family XVII. Incertae Sedis</taxon>
        <taxon>Sulfobacillus</taxon>
    </lineage>
</organism>
<dbReference type="PANTHER" id="PTHR43141:SF5">
    <property type="entry name" value="CYTOCHROME BD-I UBIQUINOL OXIDASE SUBUNIT 2"/>
    <property type="match status" value="1"/>
</dbReference>
<gene>
    <name evidence="13" type="primary">cydB</name>
    <name evidence="13" type="ORF">C7B47_12415</name>
</gene>
<evidence type="ECO:0000256" key="6">
    <source>
        <dbReference type="ARBA" id="ARBA00022692"/>
    </source>
</evidence>
<feature type="transmembrane region" description="Helical" evidence="12">
    <location>
        <begin position="194"/>
        <end position="214"/>
    </location>
</feature>
<evidence type="ECO:0000256" key="3">
    <source>
        <dbReference type="ARBA" id="ARBA00022448"/>
    </source>
</evidence>
<evidence type="ECO:0000256" key="2">
    <source>
        <dbReference type="ARBA" id="ARBA00007543"/>
    </source>
</evidence>
<evidence type="ECO:0000256" key="4">
    <source>
        <dbReference type="ARBA" id="ARBA00022475"/>
    </source>
</evidence>
<feature type="transmembrane region" description="Helical" evidence="12">
    <location>
        <begin position="155"/>
        <end position="182"/>
    </location>
</feature>
<dbReference type="RefSeq" id="WP_076006838.1">
    <property type="nucleotide sequence ID" value="NZ_MDZD01000012.1"/>
</dbReference>
<evidence type="ECO:0000313" key="13">
    <source>
        <dbReference type="EMBL" id="PSR25387.1"/>
    </source>
</evidence>